<name>A0A133UMW4_9EURY</name>
<evidence type="ECO:0000313" key="3">
    <source>
        <dbReference type="Proteomes" id="UP000070155"/>
    </source>
</evidence>
<reference evidence="2 3" key="1">
    <citation type="journal article" date="2016" name="Sci. Rep.">
        <title>Metabolic traits of an uncultured archaeal lineage -MSBL1- from brine pools of the Red Sea.</title>
        <authorList>
            <person name="Mwirichia R."/>
            <person name="Alam I."/>
            <person name="Rashid M."/>
            <person name="Vinu M."/>
            <person name="Ba-Alawi W."/>
            <person name="Anthony Kamau A."/>
            <person name="Kamanda Ngugi D."/>
            <person name="Goker M."/>
            <person name="Klenk H.P."/>
            <person name="Bajic V."/>
            <person name="Stingl U."/>
        </authorList>
    </citation>
    <scope>NUCLEOTIDE SEQUENCE [LARGE SCALE GENOMIC DNA]</scope>
    <source>
        <strain evidence="2">SCGC-AAA259I07</strain>
    </source>
</reference>
<dbReference type="Proteomes" id="UP000070155">
    <property type="component" value="Unassembled WGS sequence"/>
</dbReference>
<dbReference type="AlphaFoldDB" id="A0A133UMW4"/>
<dbReference type="EMBL" id="LHXQ01000001">
    <property type="protein sequence ID" value="KXA95585.1"/>
    <property type="molecule type" value="Genomic_DNA"/>
</dbReference>
<evidence type="ECO:0000256" key="1">
    <source>
        <dbReference type="SAM" id="Phobius"/>
    </source>
</evidence>
<evidence type="ECO:0000313" key="2">
    <source>
        <dbReference type="EMBL" id="KXA95585.1"/>
    </source>
</evidence>
<sequence>MEDRKGRFPPATFIFNSPTLLMIQKIREKKHLFTFLVIFVLALWFADAIFTVQHESAHREICKAFGGDNVTAHTNYSFLFTGGRTFCSNTTSTEGMKLQMQTDIIGYHVEALMMAFFFGVFLVVAYLELRDQT</sequence>
<gene>
    <name evidence="2" type="ORF">AKJ36_00130</name>
</gene>
<organism evidence="2 3">
    <name type="scientific">candidate division MSBL1 archaeon SCGC-AAA259I07</name>
    <dbReference type="NCBI Taxonomy" id="1698266"/>
    <lineage>
        <taxon>Archaea</taxon>
        <taxon>Methanobacteriati</taxon>
        <taxon>Methanobacteriota</taxon>
        <taxon>candidate division MSBL1</taxon>
    </lineage>
</organism>
<keyword evidence="1" id="KW-0812">Transmembrane</keyword>
<feature type="transmembrane region" description="Helical" evidence="1">
    <location>
        <begin position="32"/>
        <end position="50"/>
    </location>
</feature>
<keyword evidence="3" id="KW-1185">Reference proteome</keyword>
<accession>A0A133UMW4</accession>
<proteinExistence type="predicted"/>
<keyword evidence="1" id="KW-0472">Membrane</keyword>
<protein>
    <submittedName>
        <fullName evidence="2">Uncharacterized protein</fullName>
    </submittedName>
</protein>
<keyword evidence="1" id="KW-1133">Transmembrane helix</keyword>
<comment type="caution">
    <text evidence="2">The sequence shown here is derived from an EMBL/GenBank/DDBJ whole genome shotgun (WGS) entry which is preliminary data.</text>
</comment>
<feature type="transmembrane region" description="Helical" evidence="1">
    <location>
        <begin position="104"/>
        <end position="127"/>
    </location>
</feature>